<dbReference type="AlphaFoldDB" id="A0A3B0AAD3"/>
<protein>
    <submittedName>
        <fullName evidence="1">Uncharacterized protein</fullName>
    </submittedName>
</protein>
<accession>A0A3B0AAD3</accession>
<evidence type="ECO:0000313" key="2">
    <source>
        <dbReference type="Proteomes" id="UP000279968"/>
    </source>
</evidence>
<evidence type="ECO:0000313" key="1">
    <source>
        <dbReference type="EMBL" id="RKN56027.1"/>
    </source>
</evidence>
<reference evidence="1 2" key="1">
    <citation type="journal article" date="2015" name="Int. J. Syst. Evol. Microbiol.">
        <title>Micromonospora costi sp. nov., isolated from a leaf of Costus speciosus.</title>
        <authorList>
            <person name="Thawai C."/>
        </authorList>
    </citation>
    <scope>NUCLEOTIDE SEQUENCE [LARGE SCALE GENOMIC DNA]</scope>
    <source>
        <strain evidence="1 2">CS1-12</strain>
    </source>
</reference>
<comment type="caution">
    <text evidence="1">The sequence shown here is derived from an EMBL/GenBank/DDBJ whole genome shotgun (WGS) entry which is preliminary data.</text>
</comment>
<proteinExistence type="predicted"/>
<dbReference type="OrthoDB" id="9841853at2"/>
<organism evidence="1 2">
    <name type="scientific">Micromonospora costi</name>
    <dbReference type="NCBI Taxonomy" id="1530042"/>
    <lineage>
        <taxon>Bacteria</taxon>
        <taxon>Bacillati</taxon>
        <taxon>Actinomycetota</taxon>
        <taxon>Actinomycetes</taxon>
        <taxon>Micromonosporales</taxon>
        <taxon>Micromonosporaceae</taxon>
        <taxon>Micromonospora</taxon>
    </lineage>
</organism>
<sequence length="121" mass="13132">MTTRTAETVTLNPRYAVPLGTGRIACTQVPAGMWAVKVRQRGDHTIAYVVPRYSTAGRAFVLAVGDDQRAVFGAAIRWTGQAKTLACHIDRVVFAGYGDATYEQLSDLDGLPVVFDSQEAR</sequence>
<gene>
    <name evidence="1" type="ORF">D7193_15860</name>
</gene>
<dbReference type="EMBL" id="RBAN01000002">
    <property type="protein sequence ID" value="RKN56027.1"/>
    <property type="molecule type" value="Genomic_DNA"/>
</dbReference>
<name>A0A3B0AAD3_9ACTN</name>
<dbReference type="RefSeq" id="WP_120780210.1">
    <property type="nucleotide sequence ID" value="NZ_JBHLUP010000002.1"/>
</dbReference>
<keyword evidence="2" id="KW-1185">Reference proteome</keyword>
<dbReference type="Proteomes" id="UP000279968">
    <property type="component" value="Unassembled WGS sequence"/>
</dbReference>